<evidence type="ECO:0000313" key="1">
    <source>
        <dbReference type="EMBL" id="CEK71039.1"/>
    </source>
</evidence>
<dbReference type="AlphaFoldDB" id="A0A0B6ZQY4"/>
<protein>
    <submittedName>
        <fullName evidence="1">Uncharacterized protein</fullName>
    </submittedName>
</protein>
<gene>
    <name evidence="1" type="primary">ORF76680</name>
</gene>
<organism evidence="1">
    <name type="scientific">Arion vulgaris</name>
    <dbReference type="NCBI Taxonomy" id="1028688"/>
    <lineage>
        <taxon>Eukaryota</taxon>
        <taxon>Metazoa</taxon>
        <taxon>Spiralia</taxon>
        <taxon>Lophotrochozoa</taxon>
        <taxon>Mollusca</taxon>
        <taxon>Gastropoda</taxon>
        <taxon>Heterobranchia</taxon>
        <taxon>Euthyneura</taxon>
        <taxon>Panpulmonata</taxon>
        <taxon>Eupulmonata</taxon>
        <taxon>Stylommatophora</taxon>
        <taxon>Helicina</taxon>
        <taxon>Arionoidea</taxon>
        <taxon>Arionidae</taxon>
        <taxon>Arion</taxon>
    </lineage>
</organism>
<sequence>MYIQCKCAAVLNTAWKYRQTSPTRSKYGTNQQSNQLLSIFKDKSLNRWISLKHYVYRDEHTPSKMTN</sequence>
<proteinExistence type="predicted"/>
<name>A0A0B6ZQY4_9EUPU</name>
<dbReference type="EMBL" id="HACG01024174">
    <property type="protein sequence ID" value="CEK71039.1"/>
    <property type="molecule type" value="Transcribed_RNA"/>
</dbReference>
<accession>A0A0B6ZQY4</accession>
<reference evidence="1" key="1">
    <citation type="submission" date="2014-12" db="EMBL/GenBank/DDBJ databases">
        <title>Insight into the proteome of Arion vulgaris.</title>
        <authorList>
            <person name="Aradska J."/>
            <person name="Bulat T."/>
            <person name="Smidak R."/>
            <person name="Sarate P."/>
            <person name="Gangsoo J."/>
            <person name="Sialana F."/>
            <person name="Bilban M."/>
            <person name="Lubec G."/>
        </authorList>
    </citation>
    <scope>NUCLEOTIDE SEQUENCE</scope>
    <source>
        <tissue evidence="1">Skin</tissue>
    </source>
</reference>